<dbReference type="EMBL" id="QUTH01003535">
    <property type="protein sequence ID" value="RHZ18735.1"/>
    <property type="molecule type" value="Genomic_DNA"/>
</dbReference>
<evidence type="ECO:0000313" key="1">
    <source>
        <dbReference type="EMBL" id="RHY87270.1"/>
    </source>
</evidence>
<protein>
    <submittedName>
        <fullName evidence="1">Uncharacterized protein</fullName>
    </submittedName>
</protein>
<evidence type="ECO:0000313" key="2">
    <source>
        <dbReference type="EMBL" id="RHZ18735.1"/>
    </source>
</evidence>
<sequence length="198" mass="21814">MLVVEYLSKRHSTASCTALSDTTVHIHLSSTKPDDIDQLDTLFEPCSPILIDSSCAMLEADLYYPFEGLAQANDYSSYGLMGQRCRVLHESQLGDSECNYQANFIDPNVTSSTVVSITMPQPPVDVPDVHGVWVGQNSASTKGIVSALSYLDVDKAFTEVFKQAYNISTAQTESCIATNREKILRHAFDVSGKRRVPR</sequence>
<dbReference type="Proteomes" id="UP000285430">
    <property type="component" value="Unassembled WGS sequence"/>
</dbReference>
<name>A0A3R7AS28_APHAT</name>
<dbReference type="Proteomes" id="UP000285712">
    <property type="component" value="Unassembled WGS sequence"/>
</dbReference>
<evidence type="ECO:0000313" key="3">
    <source>
        <dbReference type="Proteomes" id="UP000285430"/>
    </source>
</evidence>
<organism evidence="1 4">
    <name type="scientific">Aphanomyces astaci</name>
    <name type="common">Crayfish plague agent</name>
    <dbReference type="NCBI Taxonomy" id="112090"/>
    <lineage>
        <taxon>Eukaryota</taxon>
        <taxon>Sar</taxon>
        <taxon>Stramenopiles</taxon>
        <taxon>Oomycota</taxon>
        <taxon>Saprolegniomycetes</taxon>
        <taxon>Saprolegniales</taxon>
        <taxon>Verrucalvaceae</taxon>
        <taxon>Aphanomyces</taxon>
    </lineage>
</organism>
<evidence type="ECO:0000313" key="4">
    <source>
        <dbReference type="Proteomes" id="UP000285712"/>
    </source>
</evidence>
<reference evidence="3 4" key="1">
    <citation type="submission" date="2018-08" db="EMBL/GenBank/DDBJ databases">
        <title>Aphanomyces genome sequencing and annotation.</title>
        <authorList>
            <person name="Minardi D."/>
            <person name="Oidtmann B."/>
            <person name="Van Der Giezen M."/>
            <person name="Studholme D.J."/>
        </authorList>
    </citation>
    <scope>NUCLEOTIDE SEQUENCE [LARGE SCALE GENOMIC DNA]</scope>
    <source>
        <strain evidence="2 3">Da</strain>
        <strain evidence="1 4">Sv</strain>
    </source>
</reference>
<dbReference type="EMBL" id="QUTG01004761">
    <property type="protein sequence ID" value="RHY87270.1"/>
    <property type="molecule type" value="Genomic_DNA"/>
</dbReference>
<proteinExistence type="predicted"/>
<comment type="caution">
    <text evidence="1">The sequence shown here is derived from an EMBL/GenBank/DDBJ whole genome shotgun (WGS) entry which is preliminary data.</text>
</comment>
<dbReference type="AlphaFoldDB" id="A0A3R7AS28"/>
<accession>A0A3R7AS28</accession>
<gene>
    <name evidence="1" type="ORF">DYB35_009566</name>
    <name evidence="2" type="ORF">DYB37_005728</name>
</gene>